<feature type="compositionally biased region" description="Low complexity" evidence="1">
    <location>
        <begin position="131"/>
        <end position="143"/>
    </location>
</feature>
<evidence type="ECO:0000256" key="1">
    <source>
        <dbReference type="SAM" id="MobiDB-lite"/>
    </source>
</evidence>
<evidence type="ECO:0000313" key="3">
    <source>
        <dbReference type="EMBL" id="KAK3946432.1"/>
    </source>
</evidence>
<sequence length="379" mass="41978">MDASPNQATTRESSPGPCEENKQFTITIKFGPESYSQPRTFGQETSVSQFLEGLGEEWPDYDWSKCKVMVEKRQAGVKPLLKMPDDGSFSLSILHNNSLKLMAPKKSTLASLQEASAAAAAADALRRQRMSRASPAAAAATTSRSRDQKRAQEDAQYTFQTIRPLPYLPRPERSTAFLERLRDDPGIRAAMRKHKFTVGLLTEMDPIQYTESNHEGTTRILGLNRNQGEVIELRLRTDAYDGYRNYKVIRNTLCHELAHNVHGPHDRNFWDLCHQIEREVAAADWKSGGRTVGEEEFAPERYSSEETFADHGGWFGGEYVLGGGGGTTGSSSGSGSAGGQEQLTRREIMARAAEQRMKNLSKAREEPRQGGNNGEGSSS</sequence>
<feature type="region of interest" description="Disordered" evidence="1">
    <location>
        <begin position="1"/>
        <end position="21"/>
    </location>
</feature>
<gene>
    <name evidence="3" type="ORF">QBC46DRAFT_369768</name>
</gene>
<dbReference type="EMBL" id="MU853752">
    <property type="protein sequence ID" value="KAK3946432.1"/>
    <property type="molecule type" value="Genomic_DNA"/>
</dbReference>
<dbReference type="InterPro" id="IPR013536">
    <property type="entry name" value="WLM_dom"/>
</dbReference>
<keyword evidence="4" id="KW-1185">Reference proteome</keyword>
<dbReference type="GO" id="GO:0070628">
    <property type="term" value="F:proteasome binding"/>
    <property type="evidence" value="ECO:0007669"/>
    <property type="project" value="TreeGrafter"/>
</dbReference>
<evidence type="ECO:0000313" key="4">
    <source>
        <dbReference type="Proteomes" id="UP001303473"/>
    </source>
</evidence>
<feature type="region of interest" description="Disordered" evidence="1">
    <location>
        <begin position="320"/>
        <end position="379"/>
    </location>
</feature>
<dbReference type="Pfam" id="PF08325">
    <property type="entry name" value="WLM"/>
    <property type="match status" value="1"/>
</dbReference>
<dbReference type="PANTHER" id="PTHR47795">
    <property type="entry name" value="UBIQUITIN AND WLM DOMAIN-CONTAINING METALLOPROTEASE SPCC1442.07C"/>
    <property type="match status" value="1"/>
</dbReference>
<name>A0AAN6NIE9_9PEZI</name>
<organism evidence="3 4">
    <name type="scientific">Diplogelasinospora grovesii</name>
    <dbReference type="NCBI Taxonomy" id="303347"/>
    <lineage>
        <taxon>Eukaryota</taxon>
        <taxon>Fungi</taxon>
        <taxon>Dikarya</taxon>
        <taxon>Ascomycota</taxon>
        <taxon>Pezizomycotina</taxon>
        <taxon>Sordariomycetes</taxon>
        <taxon>Sordariomycetidae</taxon>
        <taxon>Sordariales</taxon>
        <taxon>Diplogelasinosporaceae</taxon>
        <taxon>Diplogelasinospora</taxon>
    </lineage>
</organism>
<reference evidence="4" key="1">
    <citation type="journal article" date="2023" name="Mol. Phylogenet. Evol.">
        <title>Genome-scale phylogeny and comparative genomics of the fungal order Sordariales.</title>
        <authorList>
            <person name="Hensen N."/>
            <person name="Bonometti L."/>
            <person name="Westerberg I."/>
            <person name="Brannstrom I.O."/>
            <person name="Guillou S."/>
            <person name="Cros-Aarteil S."/>
            <person name="Calhoun S."/>
            <person name="Haridas S."/>
            <person name="Kuo A."/>
            <person name="Mondo S."/>
            <person name="Pangilinan J."/>
            <person name="Riley R."/>
            <person name="LaButti K."/>
            <person name="Andreopoulos B."/>
            <person name="Lipzen A."/>
            <person name="Chen C."/>
            <person name="Yan M."/>
            <person name="Daum C."/>
            <person name="Ng V."/>
            <person name="Clum A."/>
            <person name="Steindorff A."/>
            <person name="Ohm R.A."/>
            <person name="Martin F."/>
            <person name="Silar P."/>
            <person name="Natvig D.O."/>
            <person name="Lalanne C."/>
            <person name="Gautier V."/>
            <person name="Ament-Velasquez S.L."/>
            <person name="Kruys A."/>
            <person name="Hutchinson M.I."/>
            <person name="Powell A.J."/>
            <person name="Barry K."/>
            <person name="Miller A.N."/>
            <person name="Grigoriev I.V."/>
            <person name="Debuchy R."/>
            <person name="Gladieux P."/>
            <person name="Hiltunen Thoren M."/>
            <person name="Johannesson H."/>
        </authorList>
    </citation>
    <scope>NUCLEOTIDE SEQUENCE [LARGE SCALE GENOMIC DNA]</scope>
    <source>
        <strain evidence="4">CBS 340.73</strain>
    </source>
</reference>
<protein>
    <submittedName>
        <fullName evidence="3">WLM-domain-containing protein</fullName>
    </submittedName>
</protein>
<comment type="caution">
    <text evidence="3">The sequence shown here is derived from an EMBL/GenBank/DDBJ whole genome shotgun (WGS) entry which is preliminary data.</text>
</comment>
<feature type="compositionally biased region" description="Polar residues" evidence="1">
    <location>
        <begin position="1"/>
        <end position="13"/>
    </location>
</feature>
<dbReference type="AlphaFoldDB" id="A0AAN6NIE9"/>
<evidence type="ECO:0000259" key="2">
    <source>
        <dbReference type="PROSITE" id="PS51397"/>
    </source>
</evidence>
<dbReference type="PROSITE" id="PS51397">
    <property type="entry name" value="WLM"/>
    <property type="match status" value="1"/>
</dbReference>
<feature type="domain" description="WLM" evidence="2">
    <location>
        <begin position="150"/>
        <end position="358"/>
    </location>
</feature>
<feature type="compositionally biased region" description="Basic and acidic residues" evidence="1">
    <location>
        <begin position="343"/>
        <end position="368"/>
    </location>
</feature>
<feature type="region of interest" description="Disordered" evidence="1">
    <location>
        <begin position="126"/>
        <end position="154"/>
    </location>
</feature>
<dbReference type="Proteomes" id="UP001303473">
    <property type="component" value="Unassembled WGS sequence"/>
</dbReference>
<dbReference type="PANTHER" id="PTHR47795:SF1">
    <property type="entry name" value="DNA-DEPENDENT METALLOPROTEASE WSS1 HOMOLOG 2"/>
    <property type="match status" value="1"/>
</dbReference>
<proteinExistence type="predicted"/>
<accession>A0AAN6NIE9</accession>
<feature type="compositionally biased region" description="Basic and acidic residues" evidence="1">
    <location>
        <begin position="144"/>
        <end position="153"/>
    </location>
</feature>